<feature type="transmembrane region" description="Helical" evidence="1">
    <location>
        <begin position="7"/>
        <end position="25"/>
    </location>
</feature>
<sequence>MNNRVGAVAHLLFIDLLGSIAWFPVWWYTKGLSLIASNAIAALTYRSQSYSFRIWIRNFFVPMYGQFDIWGRIISVLMRFVVLVGRSIAITVEAVIYALGIVLWALAPPLTFLLGSQSGVLGAILTP</sequence>
<accession>A0A1F7ULB7</accession>
<evidence type="ECO:0000256" key="1">
    <source>
        <dbReference type="SAM" id="Phobius"/>
    </source>
</evidence>
<dbReference type="AlphaFoldDB" id="A0A1F7ULB7"/>
<reference evidence="2 3" key="1">
    <citation type="journal article" date="2016" name="Nat. Commun.">
        <title>Thousands of microbial genomes shed light on interconnected biogeochemical processes in an aquifer system.</title>
        <authorList>
            <person name="Anantharaman K."/>
            <person name="Brown C.T."/>
            <person name="Hug L.A."/>
            <person name="Sharon I."/>
            <person name="Castelle C.J."/>
            <person name="Probst A.J."/>
            <person name="Thomas B.C."/>
            <person name="Singh A."/>
            <person name="Wilkins M.J."/>
            <person name="Karaoz U."/>
            <person name="Brodie E.L."/>
            <person name="Williams K.H."/>
            <person name="Hubbard S.S."/>
            <person name="Banfield J.F."/>
        </authorList>
    </citation>
    <scope>NUCLEOTIDE SEQUENCE [LARGE SCALE GENOMIC DNA]</scope>
</reference>
<gene>
    <name evidence="2" type="ORF">A3E39_02335</name>
</gene>
<dbReference type="STRING" id="1802399.A3E39_02335"/>
<protein>
    <submittedName>
        <fullName evidence="2">Uncharacterized protein</fullName>
    </submittedName>
</protein>
<name>A0A1F7ULB7_9BACT</name>
<dbReference type="EMBL" id="MGEH01000018">
    <property type="protein sequence ID" value="OGL79061.1"/>
    <property type="molecule type" value="Genomic_DNA"/>
</dbReference>
<evidence type="ECO:0000313" key="2">
    <source>
        <dbReference type="EMBL" id="OGL79061.1"/>
    </source>
</evidence>
<proteinExistence type="predicted"/>
<keyword evidence="1" id="KW-0472">Membrane</keyword>
<keyword evidence="1" id="KW-1133">Transmembrane helix</keyword>
<evidence type="ECO:0000313" key="3">
    <source>
        <dbReference type="Proteomes" id="UP000176603"/>
    </source>
</evidence>
<organism evidence="2 3">
    <name type="scientific">Candidatus Uhrbacteria bacterium RIFCSPHIGHO2_12_FULL_60_25</name>
    <dbReference type="NCBI Taxonomy" id="1802399"/>
    <lineage>
        <taxon>Bacteria</taxon>
        <taxon>Candidatus Uhriibacteriota</taxon>
    </lineage>
</organism>
<dbReference type="Proteomes" id="UP000176603">
    <property type="component" value="Unassembled WGS sequence"/>
</dbReference>
<comment type="caution">
    <text evidence="2">The sequence shown here is derived from an EMBL/GenBank/DDBJ whole genome shotgun (WGS) entry which is preliminary data.</text>
</comment>
<keyword evidence="1" id="KW-0812">Transmembrane</keyword>